<dbReference type="Proteomes" id="UP001596004">
    <property type="component" value="Unassembled WGS sequence"/>
</dbReference>
<evidence type="ECO:0000259" key="1">
    <source>
        <dbReference type="PROSITE" id="PS51173"/>
    </source>
</evidence>
<dbReference type="Pfam" id="PF00553">
    <property type="entry name" value="CBM_2"/>
    <property type="match status" value="1"/>
</dbReference>
<dbReference type="SMART" id="SM00637">
    <property type="entry name" value="CBD_II"/>
    <property type="match status" value="1"/>
</dbReference>
<dbReference type="EMBL" id="JBHSFP010000001">
    <property type="protein sequence ID" value="MFC4529173.1"/>
    <property type="molecule type" value="Genomic_DNA"/>
</dbReference>
<evidence type="ECO:0000313" key="3">
    <source>
        <dbReference type="Proteomes" id="UP001596004"/>
    </source>
</evidence>
<reference evidence="3" key="1">
    <citation type="journal article" date="2019" name="Int. J. Syst. Evol. Microbiol.">
        <title>The Global Catalogue of Microorganisms (GCM) 10K type strain sequencing project: providing services to taxonomists for standard genome sequencing and annotation.</title>
        <authorList>
            <consortium name="The Broad Institute Genomics Platform"/>
            <consortium name="The Broad Institute Genome Sequencing Center for Infectious Disease"/>
            <person name="Wu L."/>
            <person name="Ma J."/>
        </authorList>
    </citation>
    <scope>NUCLEOTIDE SEQUENCE [LARGE SCALE GENOMIC DNA]</scope>
    <source>
        <strain evidence="3">CGMCC 4.7132</strain>
    </source>
</reference>
<dbReference type="InterPro" id="IPR013783">
    <property type="entry name" value="Ig-like_fold"/>
</dbReference>
<dbReference type="Gene3D" id="2.60.40.290">
    <property type="match status" value="1"/>
</dbReference>
<organism evidence="2 3">
    <name type="scientific">Sphaerisporangium dianthi</name>
    <dbReference type="NCBI Taxonomy" id="1436120"/>
    <lineage>
        <taxon>Bacteria</taxon>
        <taxon>Bacillati</taxon>
        <taxon>Actinomycetota</taxon>
        <taxon>Actinomycetes</taxon>
        <taxon>Streptosporangiales</taxon>
        <taxon>Streptosporangiaceae</taxon>
        <taxon>Sphaerisporangium</taxon>
    </lineage>
</organism>
<comment type="caution">
    <text evidence="2">The sequence shown here is derived from an EMBL/GenBank/DDBJ whole genome shotgun (WGS) entry which is preliminary data.</text>
</comment>
<dbReference type="RefSeq" id="WP_380835519.1">
    <property type="nucleotide sequence ID" value="NZ_JBHSFP010000001.1"/>
</dbReference>
<dbReference type="InterPro" id="IPR008965">
    <property type="entry name" value="CBM2/CBM3_carb-bd_dom_sf"/>
</dbReference>
<proteinExistence type="predicted"/>
<keyword evidence="3" id="KW-1185">Reference proteome</keyword>
<dbReference type="SUPFAM" id="SSF49384">
    <property type="entry name" value="Carbohydrate-binding domain"/>
    <property type="match status" value="1"/>
</dbReference>
<name>A0ABV9C7W2_9ACTN</name>
<accession>A0ABV9C7W2</accession>
<protein>
    <submittedName>
        <fullName evidence="2">Cellulose-binding domain-containing protein</fullName>
    </submittedName>
</protein>
<sequence length="283" mass="29452">MNGRWAVAWAVAALVAAAFLIPVAASASSGGLLGVLNMSTPAPSPSLLWPCYDPKTYPPSRPPLTPPTAPGTPEPVMVANNYVQLRWAASSDADGLACYQVYEIKNGTPVKVATFGPGVTEGTFTVDYPPYGTATRVASLYIVAVDRWGAISPQSGTIQVTIHNDVVLPPSPTPSPSLPGPCHVSYSSYGWSGGLTSSVSITNTGSNPINGWRLTFTFPDPGQRLTNGWTADWSQTGSTVTATALSWNRTIAPGNAVTIGFNASRTGANPAPTLFQLNGAVCD</sequence>
<dbReference type="InterPro" id="IPR012291">
    <property type="entry name" value="CBM2_carb-bd_dom_sf"/>
</dbReference>
<feature type="domain" description="CBM2" evidence="1">
    <location>
        <begin position="175"/>
        <end position="283"/>
    </location>
</feature>
<evidence type="ECO:0000313" key="2">
    <source>
        <dbReference type="EMBL" id="MFC4529173.1"/>
    </source>
</evidence>
<dbReference type="InterPro" id="IPR001919">
    <property type="entry name" value="CBD2"/>
</dbReference>
<dbReference type="Gene3D" id="2.60.40.10">
    <property type="entry name" value="Immunoglobulins"/>
    <property type="match status" value="1"/>
</dbReference>
<gene>
    <name evidence="2" type="ORF">ACFO60_00240</name>
</gene>
<dbReference type="PROSITE" id="PS51173">
    <property type="entry name" value="CBM2"/>
    <property type="match status" value="1"/>
</dbReference>